<evidence type="ECO:0000256" key="14">
    <source>
        <dbReference type="RuleBase" id="RU365090"/>
    </source>
</evidence>
<dbReference type="GO" id="GO:0005829">
    <property type="term" value="C:cytosol"/>
    <property type="evidence" value="ECO:0007669"/>
    <property type="project" value="TreeGrafter"/>
</dbReference>
<dbReference type="Gene3D" id="2.40.340.10">
    <property type="entry name" value="MoeA, C-terminal, domain IV"/>
    <property type="match status" value="1"/>
</dbReference>
<dbReference type="FunFam" id="3.40.980.10:FF:000004">
    <property type="entry name" value="Molybdopterin molybdenumtransferase"/>
    <property type="match status" value="1"/>
</dbReference>
<dbReference type="PROSITE" id="PS01079">
    <property type="entry name" value="MOCF_BIOSYNTHESIS_2"/>
    <property type="match status" value="1"/>
</dbReference>
<dbReference type="RefSeq" id="WP_250861707.1">
    <property type="nucleotide sequence ID" value="NZ_JAGSOJ010000006.1"/>
</dbReference>
<dbReference type="PANTHER" id="PTHR10192">
    <property type="entry name" value="MOLYBDOPTERIN BIOSYNTHESIS PROTEIN"/>
    <property type="match status" value="1"/>
</dbReference>
<dbReference type="EMBL" id="JAGSOJ010000006">
    <property type="protein sequence ID" value="MCM1992546.1"/>
    <property type="molecule type" value="Genomic_DNA"/>
</dbReference>
<evidence type="ECO:0000256" key="12">
    <source>
        <dbReference type="ARBA" id="ARBA00023150"/>
    </source>
</evidence>
<evidence type="ECO:0000256" key="7">
    <source>
        <dbReference type="ARBA" id="ARBA00021108"/>
    </source>
</evidence>
<dbReference type="EC" id="2.10.1.1" evidence="6 14"/>
<comment type="similarity">
    <text evidence="5 14">Belongs to the MoeA family.</text>
</comment>
<evidence type="ECO:0000256" key="6">
    <source>
        <dbReference type="ARBA" id="ARBA00013269"/>
    </source>
</evidence>
<dbReference type="InterPro" id="IPR005111">
    <property type="entry name" value="MoeA_C_domain_IV"/>
</dbReference>
<dbReference type="GO" id="GO:0061599">
    <property type="term" value="F:molybdopterin molybdotransferase activity"/>
    <property type="evidence" value="ECO:0007669"/>
    <property type="project" value="UniProtKB-UniRule"/>
</dbReference>
<comment type="caution">
    <text evidence="16">The sequence shown here is derived from an EMBL/GenBank/DDBJ whole genome shotgun (WGS) entry which is preliminary data.</text>
</comment>
<comment type="function">
    <text evidence="2 14">Catalyzes the insertion of molybdate into adenylated molybdopterin with the concomitant release of AMP.</text>
</comment>
<dbReference type="InterPro" id="IPR001453">
    <property type="entry name" value="MoaB/Mog_dom"/>
</dbReference>
<reference evidence="16" key="1">
    <citation type="journal article" date="2021" name="mSystems">
        <title>Bacteria and Archaea Synergistically Convert Glycine Betaine to Biogenic Methane in the Formosa Cold Seep of the South China Sea.</title>
        <authorList>
            <person name="Li L."/>
            <person name="Zhang W."/>
            <person name="Zhang S."/>
            <person name="Song L."/>
            <person name="Sun Q."/>
            <person name="Zhang H."/>
            <person name="Xiang H."/>
            <person name="Dong X."/>
        </authorList>
    </citation>
    <scope>NUCLEOTIDE SEQUENCE</scope>
    <source>
        <strain evidence="16">ZWT</strain>
    </source>
</reference>
<gene>
    <name evidence="16" type="ORF">KDK92_22760</name>
</gene>
<evidence type="ECO:0000256" key="3">
    <source>
        <dbReference type="ARBA" id="ARBA00003487"/>
    </source>
</evidence>
<dbReference type="GO" id="GO:0006777">
    <property type="term" value="P:Mo-molybdopterin cofactor biosynthetic process"/>
    <property type="evidence" value="ECO:0007669"/>
    <property type="project" value="UniProtKB-UniRule"/>
</dbReference>
<dbReference type="SUPFAM" id="SSF63867">
    <property type="entry name" value="MoeA C-terminal domain-like"/>
    <property type="match status" value="1"/>
</dbReference>
<organism evidence="16 17">
    <name type="scientific">Oceanirhabdus seepicola</name>
    <dbReference type="NCBI Taxonomy" id="2828781"/>
    <lineage>
        <taxon>Bacteria</taxon>
        <taxon>Bacillati</taxon>
        <taxon>Bacillota</taxon>
        <taxon>Clostridia</taxon>
        <taxon>Eubacteriales</taxon>
        <taxon>Clostridiaceae</taxon>
        <taxon>Oceanirhabdus</taxon>
    </lineage>
</organism>
<keyword evidence="9 14" id="KW-0808">Transferase</keyword>
<accession>A0A9J6P6R8</accession>
<evidence type="ECO:0000259" key="15">
    <source>
        <dbReference type="SMART" id="SM00852"/>
    </source>
</evidence>
<dbReference type="InterPro" id="IPR008284">
    <property type="entry name" value="MoCF_biosynth_CS"/>
</dbReference>
<reference evidence="16" key="2">
    <citation type="submission" date="2021-04" db="EMBL/GenBank/DDBJ databases">
        <authorList>
            <person name="Dong X."/>
        </authorList>
    </citation>
    <scope>NUCLEOTIDE SEQUENCE</scope>
    <source>
        <strain evidence="16">ZWT</strain>
    </source>
</reference>
<evidence type="ECO:0000313" key="16">
    <source>
        <dbReference type="EMBL" id="MCM1992546.1"/>
    </source>
</evidence>
<comment type="catalytic activity">
    <reaction evidence="13">
        <text>adenylyl-molybdopterin + molybdate = Mo-molybdopterin + AMP + H(+)</text>
        <dbReference type="Rhea" id="RHEA:35047"/>
        <dbReference type="ChEBI" id="CHEBI:15378"/>
        <dbReference type="ChEBI" id="CHEBI:36264"/>
        <dbReference type="ChEBI" id="CHEBI:62727"/>
        <dbReference type="ChEBI" id="CHEBI:71302"/>
        <dbReference type="ChEBI" id="CHEBI:456215"/>
        <dbReference type="EC" id="2.10.1.1"/>
    </reaction>
</comment>
<dbReference type="NCBIfam" id="TIGR00177">
    <property type="entry name" value="molyb_syn"/>
    <property type="match status" value="1"/>
</dbReference>
<dbReference type="Gene3D" id="3.90.105.10">
    <property type="entry name" value="Molybdopterin biosynthesis moea protein, domain 2"/>
    <property type="match status" value="1"/>
</dbReference>
<dbReference type="NCBIfam" id="NF045515">
    <property type="entry name" value="Glp_gephyrin"/>
    <property type="match status" value="1"/>
</dbReference>
<dbReference type="Pfam" id="PF00994">
    <property type="entry name" value="MoCF_biosynth"/>
    <property type="match status" value="1"/>
</dbReference>
<dbReference type="InterPro" id="IPR038987">
    <property type="entry name" value="MoeA-like"/>
</dbReference>
<keyword evidence="8 14" id="KW-0500">Molybdenum</keyword>
<evidence type="ECO:0000256" key="5">
    <source>
        <dbReference type="ARBA" id="ARBA00010763"/>
    </source>
</evidence>
<comment type="function">
    <text evidence="3">May be involved in the biosynthesis of molybdopterin.</text>
</comment>
<proteinExistence type="inferred from homology"/>
<dbReference type="InterPro" id="IPR036425">
    <property type="entry name" value="MoaB/Mog-like_dom_sf"/>
</dbReference>
<dbReference type="PANTHER" id="PTHR10192:SF5">
    <property type="entry name" value="GEPHYRIN"/>
    <property type="match status" value="1"/>
</dbReference>
<dbReference type="InterPro" id="IPR036688">
    <property type="entry name" value="MoeA_C_domain_IV_sf"/>
</dbReference>
<evidence type="ECO:0000256" key="4">
    <source>
        <dbReference type="ARBA" id="ARBA00005046"/>
    </source>
</evidence>
<comment type="cofactor">
    <cofactor evidence="1 14">
        <name>Mg(2+)</name>
        <dbReference type="ChEBI" id="CHEBI:18420"/>
    </cofactor>
</comment>
<dbReference type="Proteomes" id="UP001056429">
    <property type="component" value="Unassembled WGS sequence"/>
</dbReference>
<feature type="domain" description="MoaB/Mog" evidence="15">
    <location>
        <begin position="187"/>
        <end position="326"/>
    </location>
</feature>
<dbReference type="GO" id="GO:0046872">
    <property type="term" value="F:metal ion binding"/>
    <property type="evidence" value="ECO:0007669"/>
    <property type="project" value="UniProtKB-UniRule"/>
</dbReference>
<evidence type="ECO:0000256" key="13">
    <source>
        <dbReference type="ARBA" id="ARBA00047317"/>
    </source>
</evidence>
<evidence type="ECO:0000256" key="11">
    <source>
        <dbReference type="ARBA" id="ARBA00022842"/>
    </source>
</evidence>
<dbReference type="AlphaFoldDB" id="A0A9J6P6R8"/>
<dbReference type="SUPFAM" id="SSF63882">
    <property type="entry name" value="MoeA N-terminal region -like"/>
    <property type="match status" value="1"/>
</dbReference>
<sequence>MDLFKVISVDEVKKMLNEAFEKTVECEEVDIKKAIGRIISKDIVSSINLPSFRRSTVDGYAVTSRDTAGASESIPAIMTLKGEVIMGKAPLCNLALPGECVYVPTGGMLPEGSDAVVMIEYTDKLDEETILINSPVAYGDNVVQIGEDIKNEEKVLQKGTKLRPYEIGMLSSLGIGNVQVYKKPKIAIISTGDEIVGCDEKPKLGQVRDINSYILSSAVLEDGGEPINYGVIKDSFEDLKNTVDDALDKCDIVLISGGSSVGKKDQTLKVINALEESEVLVHGISIKPGKPTIIAKTGDKVVFGLPGHPLSCTVVYKVIVNHYINKITNYKYEDYPVLCKFPINYHSAKGREEYLPVILESTENGEIIANPVFSKSGLITGFTKAWGYVKINKNDEGIKEGQTVYAYKF</sequence>
<dbReference type="SMART" id="SM00852">
    <property type="entry name" value="MoCF_biosynth"/>
    <property type="match status" value="1"/>
</dbReference>
<name>A0A9J6P6R8_9CLOT</name>
<evidence type="ECO:0000256" key="9">
    <source>
        <dbReference type="ARBA" id="ARBA00022679"/>
    </source>
</evidence>
<evidence type="ECO:0000256" key="2">
    <source>
        <dbReference type="ARBA" id="ARBA00002901"/>
    </source>
</evidence>
<comment type="pathway">
    <text evidence="4 14">Cofactor biosynthesis; molybdopterin biosynthesis.</text>
</comment>
<dbReference type="Gene3D" id="3.40.980.10">
    <property type="entry name" value="MoaB/Mog-like domain"/>
    <property type="match status" value="1"/>
</dbReference>
<keyword evidence="12 14" id="KW-0501">Molybdenum cofactor biosynthesis</keyword>
<dbReference type="InterPro" id="IPR036135">
    <property type="entry name" value="MoeA_linker/N_sf"/>
</dbReference>
<evidence type="ECO:0000256" key="8">
    <source>
        <dbReference type="ARBA" id="ARBA00022505"/>
    </source>
</evidence>
<keyword evidence="17" id="KW-1185">Reference proteome</keyword>
<keyword evidence="11 14" id="KW-0460">Magnesium</keyword>
<dbReference type="CDD" id="cd00887">
    <property type="entry name" value="MoeA"/>
    <property type="match status" value="1"/>
</dbReference>
<dbReference type="InterPro" id="IPR005110">
    <property type="entry name" value="MoeA_linker/N"/>
</dbReference>
<keyword evidence="10 14" id="KW-0479">Metal-binding</keyword>
<dbReference type="Pfam" id="PF03453">
    <property type="entry name" value="MoeA_N"/>
    <property type="match status" value="1"/>
</dbReference>
<evidence type="ECO:0000313" key="17">
    <source>
        <dbReference type="Proteomes" id="UP001056429"/>
    </source>
</evidence>
<dbReference type="SUPFAM" id="SSF53218">
    <property type="entry name" value="Molybdenum cofactor biosynthesis proteins"/>
    <property type="match status" value="1"/>
</dbReference>
<dbReference type="Gene3D" id="2.170.190.11">
    <property type="entry name" value="Molybdopterin biosynthesis moea protein, domain 3"/>
    <property type="match status" value="1"/>
</dbReference>
<dbReference type="Pfam" id="PF03454">
    <property type="entry name" value="MoeA_C"/>
    <property type="match status" value="1"/>
</dbReference>
<evidence type="ECO:0000256" key="1">
    <source>
        <dbReference type="ARBA" id="ARBA00001946"/>
    </source>
</evidence>
<protein>
    <recommendedName>
        <fullName evidence="7 14">Molybdopterin molybdenumtransferase</fullName>
        <ecNumber evidence="6 14">2.10.1.1</ecNumber>
    </recommendedName>
</protein>
<evidence type="ECO:0000256" key="10">
    <source>
        <dbReference type="ARBA" id="ARBA00022723"/>
    </source>
</evidence>